<evidence type="ECO:0000256" key="1">
    <source>
        <dbReference type="ARBA" id="ARBA00004651"/>
    </source>
</evidence>
<dbReference type="SUPFAM" id="SSF54631">
    <property type="entry name" value="CBS-domain pair"/>
    <property type="match status" value="1"/>
</dbReference>
<comment type="similarity">
    <text evidence="2">Belongs to the UPF0053 family.</text>
</comment>
<dbReference type="PROSITE" id="PS51371">
    <property type="entry name" value="CBS"/>
    <property type="match status" value="2"/>
</dbReference>
<evidence type="ECO:0000256" key="9">
    <source>
        <dbReference type="PROSITE-ProRule" id="PRU00703"/>
    </source>
</evidence>
<keyword evidence="4 10" id="KW-0812">Transmembrane</keyword>
<dbReference type="FunFam" id="3.10.580.10:FF:000002">
    <property type="entry name" value="Magnesium/cobalt efflux protein CorC"/>
    <property type="match status" value="1"/>
</dbReference>
<dbReference type="GO" id="GO:0005886">
    <property type="term" value="C:plasma membrane"/>
    <property type="evidence" value="ECO:0007669"/>
    <property type="project" value="UniProtKB-SubCell"/>
</dbReference>
<evidence type="ECO:0000256" key="5">
    <source>
        <dbReference type="ARBA" id="ARBA00022737"/>
    </source>
</evidence>
<dbReference type="AlphaFoldDB" id="A0A926E2S2"/>
<dbReference type="SMART" id="SM00116">
    <property type="entry name" value="CBS"/>
    <property type="match status" value="2"/>
</dbReference>
<dbReference type="InterPro" id="IPR051676">
    <property type="entry name" value="UPF0053_domain"/>
</dbReference>
<evidence type="ECO:0000313" key="14">
    <source>
        <dbReference type="EMBL" id="MBC8558498.1"/>
    </source>
</evidence>
<feature type="transmembrane region" description="Helical" evidence="11">
    <location>
        <begin position="104"/>
        <end position="125"/>
    </location>
</feature>
<comment type="subcellular location">
    <subcellularLocation>
        <location evidence="1">Cell membrane</location>
        <topology evidence="1">Multi-pass membrane protein</topology>
    </subcellularLocation>
</comment>
<dbReference type="SUPFAM" id="SSF56176">
    <property type="entry name" value="FAD-binding/transporter-associated domain-like"/>
    <property type="match status" value="1"/>
</dbReference>
<dbReference type="Gene3D" id="3.30.465.10">
    <property type="match status" value="1"/>
</dbReference>
<comment type="caution">
    <text evidence="14">The sequence shown here is derived from an EMBL/GenBank/DDBJ whole genome shotgun (WGS) entry which is preliminary data.</text>
</comment>
<keyword evidence="3" id="KW-1003">Cell membrane</keyword>
<feature type="domain" description="CBS" evidence="12">
    <location>
        <begin position="225"/>
        <end position="285"/>
    </location>
</feature>
<dbReference type="PANTHER" id="PTHR43099">
    <property type="entry name" value="UPF0053 PROTEIN YRKA"/>
    <property type="match status" value="1"/>
</dbReference>
<dbReference type="GO" id="GO:0050660">
    <property type="term" value="F:flavin adenine dinucleotide binding"/>
    <property type="evidence" value="ECO:0007669"/>
    <property type="project" value="InterPro"/>
</dbReference>
<dbReference type="Pfam" id="PF01595">
    <property type="entry name" value="CNNM"/>
    <property type="match status" value="1"/>
</dbReference>
<feature type="domain" description="CNNM transmembrane" evidence="13">
    <location>
        <begin position="4"/>
        <end position="206"/>
    </location>
</feature>
<dbReference type="EMBL" id="JACRSV010000001">
    <property type="protein sequence ID" value="MBC8558498.1"/>
    <property type="molecule type" value="Genomic_DNA"/>
</dbReference>
<dbReference type="InterPro" id="IPR036318">
    <property type="entry name" value="FAD-bd_PCMH-like_sf"/>
</dbReference>
<evidence type="ECO:0000256" key="8">
    <source>
        <dbReference type="ARBA" id="ARBA00023136"/>
    </source>
</evidence>
<accession>A0A926E2S2</accession>
<evidence type="ECO:0000256" key="11">
    <source>
        <dbReference type="SAM" id="Phobius"/>
    </source>
</evidence>
<evidence type="ECO:0000313" key="15">
    <source>
        <dbReference type="Proteomes" id="UP000610760"/>
    </source>
</evidence>
<dbReference type="InterPro" id="IPR005170">
    <property type="entry name" value="Transptr-assoc_dom"/>
</dbReference>
<evidence type="ECO:0000256" key="7">
    <source>
        <dbReference type="ARBA" id="ARBA00023122"/>
    </source>
</evidence>
<keyword evidence="15" id="KW-1185">Reference proteome</keyword>
<dbReference type="InterPro" id="IPR002550">
    <property type="entry name" value="CNNM"/>
</dbReference>
<dbReference type="PROSITE" id="PS51846">
    <property type="entry name" value="CNNM"/>
    <property type="match status" value="1"/>
</dbReference>
<dbReference type="InterPro" id="IPR044751">
    <property type="entry name" value="Ion_transp-like_CBS"/>
</dbReference>
<feature type="transmembrane region" description="Helical" evidence="11">
    <location>
        <begin position="6"/>
        <end position="33"/>
    </location>
</feature>
<keyword evidence="5" id="KW-0677">Repeat</keyword>
<evidence type="ECO:0000256" key="10">
    <source>
        <dbReference type="PROSITE-ProRule" id="PRU01193"/>
    </source>
</evidence>
<dbReference type="SMART" id="SM01091">
    <property type="entry name" value="CorC_HlyC"/>
    <property type="match status" value="1"/>
</dbReference>
<dbReference type="Gene3D" id="3.10.580.10">
    <property type="entry name" value="CBS-domain"/>
    <property type="match status" value="1"/>
</dbReference>
<evidence type="ECO:0000256" key="6">
    <source>
        <dbReference type="ARBA" id="ARBA00022989"/>
    </source>
</evidence>
<dbReference type="Pfam" id="PF03471">
    <property type="entry name" value="CorC_HlyC"/>
    <property type="match status" value="1"/>
</dbReference>
<dbReference type="CDD" id="cd04590">
    <property type="entry name" value="CBS_pair_CorC_HlyC_assoc"/>
    <property type="match status" value="1"/>
</dbReference>
<gene>
    <name evidence="14" type="ORF">H8710_00300</name>
</gene>
<name>A0A926E2S2_9FIRM</name>
<proteinExistence type="inferred from homology"/>
<keyword evidence="7 9" id="KW-0129">CBS domain</keyword>
<dbReference type="Pfam" id="PF00571">
    <property type="entry name" value="CBS"/>
    <property type="match status" value="2"/>
</dbReference>
<dbReference type="InterPro" id="IPR016169">
    <property type="entry name" value="FAD-bd_PCMH_sub2"/>
</dbReference>
<dbReference type="RefSeq" id="WP_249293387.1">
    <property type="nucleotide sequence ID" value="NZ_JACRSV010000001.1"/>
</dbReference>
<keyword evidence="8 10" id="KW-0472">Membrane</keyword>
<evidence type="ECO:0000256" key="4">
    <source>
        <dbReference type="ARBA" id="ARBA00022692"/>
    </source>
</evidence>
<reference evidence="14" key="1">
    <citation type="submission" date="2020-08" db="EMBL/GenBank/DDBJ databases">
        <title>Genome public.</title>
        <authorList>
            <person name="Liu C."/>
            <person name="Sun Q."/>
        </authorList>
    </citation>
    <scope>NUCLEOTIDE SEQUENCE</scope>
    <source>
        <strain evidence="14">NSJ-33</strain>
    </source>
</reference>
<evidence type="ECO:0000256" key="2">
    <source>
        <dbReference type="ARBA" id="ARBA00006337"/>
    </source>
</evidence>
<protein>
    <submittedName>
        <fullName evidence="14">HlyC/CorC family transporter</fullName>
    </submittedName>
</protein>
<dbReference type="Proteomes" id="UP000610760">
    <property type="component" value="Unassembled WGS sequence"/>
</dbReference>
<evidence type="ECO:0000259" key="13">
    <source>
        <dbReference type="PROSITE" id="PS51846"/>
    </source>
</evidence>
<sequence length="446" mass="48238">MNDGIGGLLLSLVILILLVATNAFFAMSEIAIISTNSKKIERLAESGNRKAKHLLDIISSQSGFLATIQVGVTLSGFLSSAVAADKFAGMLSGALSFIPISKGIISGVSLVLITLILSYFTLIFGELVPKRVAMKNPEKVALSVAGPVWGFSKAMKFFVSFLAASTNGVLKLIGLGGKDDEEAVTEEDIMMLVDEGEETGAIEQHEKHMIQNILQFDDKDVMDVMTPRTDMVMVSAAATVEETLNLAKEEGFSRIPVYQKDFDDITGVAYVKDLIDSALHGGNDEPVTKMLRKPIYVPETKLCSKLLREFQEEKVHMAIVIDEYGGTSGLVTMEDLLESIVGEIEDETDHEDADIQELSEDTYLVDGGTAIEDVEKTIGVSLDIEEDSDSDTVAGWILEQLGSIPKSGDKIVLPAGNGFEVAVQEIEEHRISKVLIRKIEAASVSC</sequence>
<dbReference type="InterPro" id="IPR046342">
    <property type="entry name" value="CBS_dom_sf"/>
</dbReference>
<feature type="transmembrane region" description="Helical" evidence="11">
    <location>
        <begin position="54"/>
        <end position="84"/>
    </location>
</feature>
<feature type="domain" description="CBS" evidence="12">
    <location>
        <begin position="290"/>
        <end position="347"/>
    </location>
</feature>
<organism evidence="14 15">
    <name type="scientific">Fumia xinanensis</name>
    <dbReference type="NCBI Taxonomy" id="2763659"/>
    <lineage>
        <taxon>Bacteria</taxon>
        <taxon>Bacillati</taxon>
        <taxon>Bacillota</taxon>
        <taxon>Clostridia</taxon>
        <taxon>Eubacteriales</taxon>
        <taxon>Oscillospiraceae</taxon>
        <taxon>Fumia</taxon>
    </lineage>
</organism>
<evidence type="ECO:0000256" key="3">
    <source>
        <dbReference type="ARBA" id="ARBA00022475"/>
    </source>
</evidence>
<keyword evidence="6 10" id="KW-1133">Transmembrane helix</keyword>
<dbReference type="InterPro" id="IPR000644">
    <property type="entry name" value="CBS_dom"/>
</dbReference>
<evidence type="ECO:0000259" key="12">
    <source>
        <dbReference type="PROSITE" id="PS51371"/>
    </source>
</evidence>
<dbReference type="PANTHER" id="PTHR43099:SF5">
    <property type="entry name" value="HLYC_CORC FAMILY TRANSPORTER"/>
    <property type="match status" value="1"/>
</dbReference>